<feature type="transmembrane region" description="Helical" evidence="1">
    <location>
        <begin position="181"/>
        <end position="198"/>
    </location>
</feature>
<name>A0A670HL44_PODMU</name>
<evidence type="ECO:0000256" key="1">
    <source>
        <dbReference type="SAM" id="Phobius"/>
    </source>
</evidence>
<dbReference type="Proteomes" id="UP000472272">
    <property type="component" value="Chromosome 1"/>
</dbReference>
<dbReference type="GO" id="GO:0071480">
    <property type="term" value="P:cellular response to gamma radiation"/>
    <property type="evidence" value="ECO:0007669"/>
    <property type="project" value="Ensembl"/>
</dbReference>
<sequence length="236" mass="26221">REGDVGCFQPLPKPILAIVAVLVLTHIGITNAQQYRSEPKRAKYAEPDFLSQVGRAMSETMEDLIGRENFRILNENISSLVWMVSSGISSALFVVAQITEQLLTSFGIAGERATQFLKLNPEQVQTALLWGLAALLGYWVLSLLLSVLVAILSRIMWGLKFVLFGACFMFIVTSVPDRSVQTMLLSGLLTLYVLLGWLSGSNHSGARLEAEVRSLKCQVAELQRRQRRSAKHLDEE</sequence>
<feature type="transmembrane region" description="Helical" evidence="1">
    <location>
        <begin position="80"/>
        <end position="98"/>
    </location>
</feature>
<proteinExistence type="predicted"/>
<reference evidence="2" key="2">
    <citation type="submission" date="2025-08" db="UniProtKB">
        <authorList>
            <consortium name="Ensembl"/>
        </authorList>
    </citation>
    <scope>IDENTIFICATION</scope>
</reference>
<keyword evidence="1" id="KW-0472">Membrane</keyword>
<feature type="transmembrane region" description="Helical" evidence="1">
    <location>
        <begin position="127"/>
        <end position="150"/>
    </location>
</feature>
<accession>A0A670HL44</accession>
<feature type="transmembrane region" description="Helical" evidence="1">
    <location>
        <begin position="15"/>
        <end position="32"/>
    </location>
</feature>
<dbReference type="PANTHER" id="PTHR14550:SF2">
    <property type="entry name" value="TRANSMEMBRANE PROTEIN 109"/>
    <property type="match status" value="1"/>
</dbReference>
<evidence type="ECO:0000313" key="2">
    <source>
        <dbReference type="Ensembl" id="ENSPMRP00000000206.1"/>
    </source>
</evidence>
<dbReference type="AlphaFoldDB" id="A0A670HL44"/>
<keyword evidence="1" id="KW-0812">Transmembrane</keyword>
<dbReference type="Pfam" id="PF14965">
    <property type="entry name" value="BRI3BP"/>
    <property type="match status" value="1"/>
</dbReference>
<organism evidence="2 3">
    <name type="scientific">Podarcis muralis</name>
    <name type="common">Wall lizard</name>
    <name type="synonym">Lacerta muralis</name>
    <dbReference type="NCBI Taxonomy" id="64176"/>
    <lineage>
        <taxon>Eukaryota</taxon>
        <taxon>Metazoa</taxon>
        <taxon>Chordata</taxon>
        <taxon>Craniata</taxon>
        <taxon>Vertebrata</taxon>
        <taxon>Euteleostomi</taxon>
        <taxon>Lepidosauria</taxon>
        <taxon>Squamata</taxon>
        <taxon>Bifurcata</taxon>
        <taxon>Unidentata</taxon>
        <taxon>Episquamata</taxon>
        <taxon>Laterata</taxon>
        <taxon>Lacertibaenia</taxon>
        <taxon>Lacertidae</taxon>
        <taxon>Podarcis</taxon>
    </lineage>
</organism>
<dbReference type="GO" id="GO:0043069">
    <property type="term" value="P:negative regulation of programmed cell death"/>
    <property type="evidence" value="ECO:0007669"/>
    <property type="project" value="Ensembl"/>
</dbReference>
<evidence type="ECO:0000313" key="3">
    <source>
        <dbReference type="Proteomes" id="UP000472272"/>
    </source>
</evidence>
<dbReference type="PANTHER" id="PTHR14550">
    <property type="entry name" value="TRANSMEMBRANE PROTEIN 109"/>
    <property type="match status" value="1"/>
</dbReference>
<keyword evidence="3" id="KW-1185">Reference proteome</keyword>
<feature type="transmembrane region" description="Helical" evidence="1">
    <location>
        <begin position="157"/>
        <end position="175"/>
    </location>
</feature>
<reference evidence="2" key="3">
    <citation type="submission" date="2025-09" db="UniProtKB">
        <authorList>
            <consortium name="Ensembl"/>
        </authorList>
    </citation>
    <scope>IDENTIFICATION</scope>
</reference>
<dbReference type="GeneTree" id="ENSGT00390000015704"/>
<gene>
    <name evidence="2" type="primary">TMEM109</name>
</gene>
<dbReference type="Ensembl" id="ENSPMRT00000000215.1">
    <property type="protein sequence ID" value="ENSPMRP00000000206.1"/>
    <property type="gene ID" value="ENSPMRG00000000140.1"/>
</dbReference>
<protein>
    <submittedName>
        <fullName evidence="2">Transmembrane protein 109</fullName>
    </submittedName>
</protein>
<dbReference type="GO" id="GO:0042771">
    <property type="term" value="P:intrinsic apoptotic signaling pathway in response to DNA damage by p53 class mediator"/>
    <property type="evidence" value="ECO:0007669"/>
    <property type="project" value="Ensembl"/>
</dbReference>
<dbReference type="InterPro" id="IPR039492">
    <property type="entry name" value="TMEM109"/>
</dbReference>
<keyword evidence="1" id="KW-1133">Transmembrane helix</keyword>
<reference evidence="2 3" key="1">
    <citation type="journal article" date="2019" name="Proc. Natl. Acad. Sci. U.S.A.">
        <title>Regulatory changes in pterin and carotenoid genes underlie balanced color polymorphisms in the wall lizard.</title>
        <authorList>
            <person name="Andrade P."/>
            <person name="Pinho C."/>
            <person name="Perez I de Lanuza G."/>
            <person name="Afonso S."/>
            <person name="Brejcha J."/>
            <person name="Rubin C.J."/>
            <person name="Wallerman O."/>
            <person name="Pereira P."/>
            <person name="Sabatino S.J."/>
            <person name="Bellati A."/>
            <person name="Pellitteri-Rosa D."/>
            <person name="Bosakova Z."/>
            <person name="Bunikis I."/>
            <person name="Carretero M.A."/>
            <person name="Feiner N."/>
            <person name="Marsik P."/>
            <person name="Pauperio F."/>
            <person name="Salvi D."/>
            <person name="Soler L."/>
            <person name="While G.M."/>
            <person name="Uller T."/>
            <person name="Font E."/>
            <person name="Andersson L."/>
            <person name="Carneiro M."/>
        </authorList>
    </citation>
    <scope>NUCLEOTIDE SEQUENCE</scope>
</reference>